<evidence type="ECO:0000256" key="5">
    <source>
        <dbReference type="ARBA" id="ARBA00022692"/>
    </source>
</evidence>
<evidence type="ECO:0000256" key="10">
    <source>
        <dbReference type="SAM" id="Phobius"/>
    </source>
</evidence>
<feature type="transmembrane region" description="Helical" evidence="10">
    <location>
        <begin position="149"/>
        <end position="170"/>
    </location>
</feature>
<dbReference type="InterPro" id="IPR050882">
    <property type="entry name" value="Prepilin_peptidase/N-MTase"/>
</dbReference>
<dbReference type="AlphaFoldDB" id="A0A523UU28"/>
<keyword evidence="4" id="KW-0997">Cell inner membrane</keyword>
<dbReference type="InterPro" id="IPR000045">
    <property type="entry name" value="Prepilin_IV_endopep_pep"/>
</dbReference>
<feature type="transmembrane region" description="Helical" evidence="10">
    <location>
        <begin position="74"/>
        <end position="92"/>
    </location>
</feature>
<feature type="transmembrane region" description="Helical" evidence="10">
    <location>
        <begin position="182"/>
        <end position="215"/>
    </location>
</feature>
<feature type="transmembrane region" description="Helical" evidence="10">
    <location>
        <begin position="127"/>
        <end position="143"/>
    </location>
</feature>
<evidence type="ECO:0000256" key="2">
    <source>
        <dbReference type="ARBA" id="ARBA00005801"/>
    </source>
</evidence>
<keyword evidence="9" id="KW-0378">Hydrolase</keyword>
<evidence type="ECO:0000256" key="8">
    <source>
        <dbReference type="RuleBase" id="RU003793"/>
    </source>
</evidence>
<sequence length="255" mass="27916">MQVISYAAIVVFGLAIGSFLNVCIHRLPSGKSIVRPGSHCPKCGEPIRSRDNIPVLSYLLLKGRCRNCGQRISFRYPVVEVASALMLVLVYMKFGPTIEFFGYGYFCLALLVIFFTDIDKRIIPDRVIYPSLVLGLIFTALTGEIVSGLLGMVLGFCVLFFVGWLGRLIFKKEAMGDGDIKMAAVVGIFLGWKLLLVSLFLSVVLGAVVGAAIMALRGKKGGSEIPFGSFIAVGSIISLFWGAQLIRIYLGYLWR</sequence>
<name>A0A523UU28_UNCT6</name>
<accession>A0A523UU28</accession>
<evidence type="ECO:0000256" key="3">
    <source>
        <dbReference type="ARBA" id="ARBA00022475"/>
    </source>
</evidence>
<dbReference type="PRINTS" id="PR00864">
    <property type="entry name" value="PREPILNPTASE"/>
</dbReference>
<dbReference type="Pfam" id="PF01478">
    <property type="entry name" value="Peptidase_A24"/>
    <property type="match status" value="1"/>
</dbReference>
<organism evidence="13 14">
    <name type="scientific">candidate division TA06 bacterium</name>
    <dbReference type="NCBI Taxonomy" id="2250710"/>
    <lineage>
        <taxon>Bacteria</taxon>
        <taxon>Bacteria division TA06</taxon>
    </lineage>
</organism>
<keyword evidence="6 10" id="KW-1133">Transmembrane helix</keyword>
<evidence type="ECO:0000259" key="12">
    <source>
        <dbReference type="Pfam" id="PF06750"/>
    </source>
</evidence>
<comment type="subcellular location">
    <subcellularLocation>
        <location evidence="1">Cell inner membrane</location>
        <topology evidence="1">Multi-pass membrane protein</topology>
    </subcellularLocation>
    <subcellularLocation>
        <location evidence="9">Cell membrane</location>
        <topology evidence="9">Multi-pass membrane protein</topology>
    </subcellularLocation>
</comment>
<dbReference type="InterPro" id="IPR014032">
    <property type="entry name" value="Peptidase_A24A_bac"/>
</dbReference>
<evidence type="ECO:0000313" key="13">
    <source>
        <dbReference type="EMBL" id="TET45781.1"/>
    </source>
</evidence>
<dbReference type="EC" id="2.1.1.-" evidence="9"/>
<reference evidence="13 14" key="1">
    <citation type="submission" date="2019-03" db="EMBL/GenBank/DDBJ databases">
        <title>Metabolic potential of uncultured bacteria and archaea associated with petroleum seepage in deep-sea sediments.</title>
        <authorList>
            <person name="Dong X."/>
            <person name="Hubert C."/>
        </authorList>
    </citation>
    <scope>NUCLEOTIDE SEQUENCE [LARGE SCALE GENOMIC DNA]</scope>
    <source>
        <strain evidence="13">E44_bin18</strain>
    </source>
</reference>
<evidence type="ECO:0000256" key="9">
    <source>
        <dbReference type="RuleBase" id="RU003794"/>
    </source>
</evidence>
<keyword evidence="3" id="KW-1003">Cell membrane</keyword>
<comment type="catalytic activity">
    <reaction evidence="9">
        <text>Typically cleaves a -Gly-|-Phe- bond to release an N-terminal, basic peptide of 5-8 residues from type IV prepilin, and then N-methylates the new N-terminal amino group, the methyl donor being S-adenosyl-L-methionine.</text>
        <dbReference type="EC" id="3.4.23.43"/>
    </reaction>
</comment>
<evidence type="ECO:0000256" key="7">
    <source>
        <dbReference type="ARBA" id="ARBA00023136"/>
    </source>
</evidence>
<dbReference type="InterPro" id="IPR010627">
    <property type="entry name" value="Prepilin_pept_A24_N"/>
</dbReference>
<keyword evidence="9" id="KW-0645">Protease</keyword>
<evidence type="ECO:0000256" key="6">
    <source>
        <dbReference type="ARBA" id="ARBA00022989"/>
    </source>
</evidence>
<feature type="transmembrane region" description="Helical" evidence="10">
    <location>
        <begin position="6"/>
        <end position="24"/>
    </location>
</feature>
<dbReference type="GO" id="GO:0006465">
    <property type="term" value="P:signal peptide processing"/>
    <property type="evidence" value="ECO:0007669"/>
    <property type="project" value="TreeGrafter"/>
</dbReference>
<evidence type="ECO:0000256" key="1">
    <source>
        <dbReference type="ARBA" id="ARBA00004429"/>
    </source>
</evidence>
<gene>
    <name evidence="13" type="ORF">E3J62_06310</name>
</gene>
<comment type="caution">
    <text evidence="13">The sequence shown here is derived from an EMBL/GenBank/DDBJ whole genome shotgun (WGS) entry which is preliminary data.</text>
</comment>
<keyword evidence="9" id="KW-0489">Methyltransferase</keyword>
<dbReference type="GO" id="GO:0032259">
    <property type="term" value="P:methylation"/>
    <property type="evidence" value="ECO:0007669"/>
    <property type="project" value="UniProtKB-KW"/>
</dbReference>
<keyword evidence="5 9" id="KW-0812">Transmembrane</keyword>
<feature type="transmembrane region" description="Helical" evidence="10">
    <location>
        <begin position="98"/>
        <end position="115"/>
    </location>
</feature>
<evidence type="ECO:0000256" key="4">
    <source>
        <dbReference type="ARBA" id="ARBA00022519"/>
    </source>
</evidence>
<dbReference type="GO" id="GO:0008168">
    <property type="term" value="F:methyltransferase activity"/>
    <property type="evidence" value="ECO:0007669"/>
    <property type="project" value="UniProtKB-KW"/>
</dbReference>
<proteinExistence type="inferred from homology"/>
<comment type="function">
    <text evidence="9">Plays an essential role in type IV pili and type II pseudopili formation by proteolytically removing the leader sequence from substrate proteins and subsequently monomethylating the alpha-amino group of the newly exposed N-terminal phenylalanine.</text>
</comment>
<dbReference type="EC" id="3.4.23.43" evidence="9"/>
<feature type="domain" description="Prepilin peptidase A24 N-terminal" evidence="12">
    <location>
        <begin position="11"/>
        <end position="94"/>
    </location>
</feature>
<feature type="domain" description="Prepilin type IV endopeptidase peptidase" evidence="11">
    <location>
        <begin position="106"/>
        <end position="210"/>
    </location>
</feature>
<dbReference type="Pfam" id="PF06750">
    <property type="entry name" value="A24_N_bact"/>
    <property type="match status" value="1"/>
</dbReference>
<dbReference type="GO" id="GO:0005886">
    <property type="term" value="C:plasma membrane"/>
    <property type="evidence" value="ECO:0007669"/>
    <property type="project" value="UniProtKB-SubCell"/>
</dbReference>
<keyword evidence="9" id="KW-0511">Multifunctional enzyme</keyword>
<evidence type="ECO:0000259" key="11">
    <source>
        <dbReference type="Pfam" id="PF01478"/>
    </source>
</evidence>
<feature type="transmembrane region" description="Helical" evidence="10">
    <location>
        <begin position="227"/>
        <end position="250"/>
    </location>
</feature>
<dbReference type="PANTHER" id="PTHR30487">
    <property type="entry name" value="TYPE 4 PREPILIN-LIKE PROTEINS LEADER PEPTIDE-PROCESSING ENZYME"/>
    <property type="match status" value="1"/>
</dbReference>
<dbReference type="PANTHER" id="PTHR30487:SF0">
    <property type="entry name" value="PREPILIN LEADER PEPTIDASE_N-METHYLTRANSFERASE-RELATED"/>
    <property type="match status" value="1"/>
</dbReference>
<comment type="similarity">
    <text evidence="2 8">Belongs to the peptidase A24 family.</text>
</comment>
<dbReference type="EMBL" id="SOJN01000075">
    <property type="protein sequence ID" value="TET45781.1"/>
    <property type="molecule type" value="Genomic_DNA"/>
</dbReference>
<keyword evidence="9" id="KW-0808">Transferase</keyword>
<dbReference type="Proteomes" id="UP000315525">
    <property type="component" value="Unassembled WGS sequence"/>
</dbReference>
<dbReference type="Gene3D" id="1.20.120.1220">
    <property type="match status" value="1"/>
</dbReference>
<protein>
    <recommendedName>
        <fullName evidence="9">Prepilin leader peptidase/N-methyltransferase</fullName>
        <ecNumber evidence="9">2.1.1.-</ecNumber>
        <ecNumber evidence="9">3.4.23.43</ecNumber>
    </recommendedName>
</protein>
<keyword evidence="7 10" id="KW-0472">Membrane</keyword>
<evidence type="ECO:0000313" key="14">
    <source>
        <dbReference type="Proteomes" id="UP000315525"/>
    </source>
</evidence>
<dbReference type="GO" id="GO:0004190">
    <property type="term" value="F:aspartic-type endopeptidase activity"/>
    <property type="evidence" value="ECO:0007669"/>
    <property type="project" value="UniProtKB-EC"/>
</dbReference>